<proteinExistence type="predicted"/>
<protein>
    <submittedName>
        <fullName evidence="1">Uncharacterized protein</fullName>
    </submittedName>
</protein>
<reference evidence="1 2" key="1">
    <citation type="journal article" date="2020" name="Cell">
        <title>Large-Scale Comparative Analyses of Tick Genomes Elucidate Their Genetic Diversity and Vector Capacities.</title>
        <authorList>
            <consortium name="Tick Genome and Microbiome Consortium (TIGMIC)"/>
            <person name="Jia N."/>
            <person name="Wang J."/>
            <person name="Shi W."/>
            <person name="Du L."/>
            <person name="Sun Y."/>
            <person name="Zhan W."/>
            <person name="Jiang J.F."/>
            <person name="Wang Q."/>
            <person name="Zhang B."/>
            <person name="Ji P."/>
            <person name="Bell-Sakyi L."/>
            <person name="Cui X.M."/>
            <person name="Yuan T.T."/>
            <person name="Jiang B.G."/>
            <person name="Yang W.F."/>
            <person name="Lam T.T."/>
            <person name="Chang Q.C."/>
            <person name="Ding S.J."/>
            <person name="Wang X.J."/>
            <person name="Zhu J.G."/>
            <person name="Ruan X.D."/>
            <person name="Zhao L."/>
            <person name="Wei J.T."/>
            <person name="Ye R.Z."/>
            <person name="Que T.C."/>
            <person name="Du C.H."/>
            <person name="Zhou Y.H."/>
            <person name="Cheng J.X."/>
            <person name="Dai P.F."/>
            <person name="Guo W.B."/>
            <person name="Han X.H."/>
            <person name="Huang E.J."/>
            <person name="Li L.F."/>
            <person name="Wei W."/>
            <person name="Gao Y.C."/>
            <person name="Liu J.Z."/>
            <person name="Shao H.Z."/>
            <person name="Wang X."/>
            <person name="Wang C.C."/>
            <person name="Yang T.C."/>
            <person name="Huo Q.B."/>
            <person name="Li W."/>
            <person name="Chen H.Y."/>
            <person name="Chen S.E."/>
            <person name="Zhou L.G."/>
            <person name="Ni X.B."/>
            <person name="Tian J.H."/>
            <person name="Sheng Y."/>
            <person name="Liu T."/>
            <person name="Pan Y.S."/>
            <person name="Xia L.Y."/>
            <person name="Li J."/>
            <person name="Zhao F."/>
            <person name="Cao W.C."/>
        </authorList>
    </citation>
    <scope>NUCLEOTIDE SEQUENCE [LARGE SCALE GENOMIC DNA]</scope>
    <source>
        <strain evidence="1">Iper-2018</strain>
    </source>
</reference>
<evidence type="ECO:0000313" key="2">
    <source>
        <dbReference type="Proteomes" id="UP000805193"/>
    </source>
</evidence>
<accession>A0AC60P6P0</accession>
<dbReference type="EMBL" id="JABSTQ010011123">
    <property type="protein sequence ID" value="KAG0414992.1"/>
    <property type="molecule type" value="Genomic_DNA"/>
</dbReference>
<sequence>MARGKCGRDVELWTRLTNQTATPDDDVPMTRCGRPPLGLGAAAMAADFTPGLADDRSPIPKPPQGNETKTRNLPEWSHDDTDDLENWAGHVLFAVHQQTSSVANMMDHSHGDFHLLEVREKCRKIIGRWKHHKHNKSLHHRIFELTQDSQEYADQLAVQHWSQLCEEKNGQLHTARVWQLFRSLMGQSKPRHAFQRYQVQRGCTTDELLRELQFALLQVRCNTNPGLDNVSYVILRKLPNYQEHLLRFNQQAWETGNIPSSCKEAPVILLPMPGHAPSTPGNLRPTSLTSRDGKVMDKMALERLEWHFTSHNQLPNTLIGFRRHAFDHVFYQTILHKLIHTQPGVRMIRYISDFITDLTIRIKGADGQLSKAYP</sequence>
<feature type="non-terminal residue" evidence="1">
    <location>
        <position position="374"/>
    </location>
</feature>
<evidence type="ECO:0000313" key="1">
    <source>
        <dbReference type="EMBL" id="KAG0414992.1"/>
    </source>
</evidence>
<comment type="caution">
    <text evidence="1">The sequence shown here is derived from an EMBL/GenBank/DDBJ whole genome shotgun (WGS) entry which is preliminary data.</text>
</comment>
<name>A0AC60P6P0_IXOPE</name>
<keyword evidence="2" id="KW-1185">Reference proteome</keyword>
<dbReference type="Proteomes" id="UP000805193">
    <property type="component" value="Unassembled WGS sequence"/>
</dbReference>
<organism evidence="1 2">
    <name type="scientific">Ixodes persulcatus</name>
    <name type="common">Taiga tick</name>
    <dbReference type="NCBI Taxonomy" id="34615"/>
    <lineage>
        <taxon>Eukaryota</taxon>
        <taxon>Metazoa</taxon>
        <taxon>Ecdysozoa</taxon>
        <taxon>Arthropoda</taxon>
        <taxon>Chelicerata</taxon>
        <taxon>Arachnida</taxon>
        <taxon>Acari</taxon>
        <taxon>Parasitiformes</taxon>
        <taxon>Ixodida</taxon>
        <taxon>Ixodoidea</taxon>
        <taxon>Ixodidae</taxon>
        <taxon>Ixodinae</taxon>
        <taxon>Ixodes</taxon>
    </lineage>
</organism>
<gene>
    <name evidence="1" type="ORF">HPB47_007835</name>
</gene>